<evidence type="ECO:0000256" key="1">
    <source>
        <dbReference type="ARBA" id="ARBA00004571"/>
    </source>
</evidence>
<dbReference type="InterPro" id="IPR039426">
    <property type="entry name" value="TonB-dep_rcpt-like"/>
</dbReference>
<dbReference type="InterPro" id="IPR000531">
    <property type="entry name" value="Beta-barrel_TonB"/>
</dbReference>
<keyword evidence="7 11" id="KW-0798">TonB box</keyword>
<keyword evidence="17" id="KW-0675">Receptor</keyword>
<dbReference type="InterPro" id="IPR036942">
    <property type="entry name" value="Beta-barrel_TonB_sf"/>
</dbReference>
<keyword evidence="9 10" id="KW-0998">Cell outer membrane</keyword>
<evidence type="ECO:0000256" key="11">
    <source>
        <dbReference type="PROSITE-ProRule" id="PRU10143"/>
    </source>
</evidence>
<keyword evidence="2 10" id="KW-0813">Transport</keyword>
<dbReference type="InterPro" id="IPR037066">
    <property type="entry name" value="Plug_dom_sf"/>
</dbReference>
<evidence type="ECO:0000313" key="17">
    <source>
        <dbReference type="EMBL" id="MDO6672463.1"/>
    </source>
</evidence>
<dbReference type="PANTHER" id="PTHR30069">
    <property type="entry name" value="TONB-DEPENDENT OUTER MEMBRANE RECEPTOR"/>
    <property type="match status" value="1"/>
</dbReference>
<keyword evidence="4 10" id="KW-0812">Transmembrane</keyword>
<evidence type="ECO:0000256" key="12">
    <source>
        <dbReference type="RuleBase" id="RU003357"/>
    </source>
</evidence>
<evidence type="ECO:0000313" key="18">
    <source>
        <dbReference type="Proteomes" id="UP001170481"/>
    </source>
</evidence>
<evidence type="ECO:0000256" key="2">
    <source>
        <dbReference type="ARBA" id="ARBA00022448"/>
    </source>
</evidence>
<accession>A0AAP4TZC3</accession>
<dbReference type="EMBL" id="JAUORK010000011">
    <property type="protein sequence ID" value="MDO6672463.1"/>
    <property type="molecule type" value="Genomic_DNA"/>
</dbReference>
<dbReference type="GO" id="GO:0009279">
    <property type="term" value="C:cell outer membrane"/>
    <property type="evidence" value="ECO:0007669"/>
    <property type="project" value="UniProtKB-SubCell"/>
</dbReference>
<proteinExistence type="inferred from homology"/>
<evidence type="ECO:0000256" key="10">
    <source>
        <dbReference type="PROSITE-ProRule" id="PRU01360"/>
    </source>
</evidence>
<feature type="short sequence motif" description="TonB box" evidence="11">
    <location>
        <begin position="45"/>
        <end position="51"/>
    </location>
</feature>
<feature type="domain" description="TonB-dependent receptor-like beta-barrel" evidence="15">
    <location>
        <begin position="185"/>
        <end position="602"/>
    </location>
</feature>
<evidence type="ECO:0000256" key="13">
    <source>
        <dbReference type="SAM" id="MobiDB-lite"/>
    </source>
</evidence>
<evidence type="ECO:0000256" key="14">
    <source>
        <dbReference type="SAM" id="SignalP"/>
    </source>
</evidence>
<dbReference type="GO" id="GO:0006811">
    <property type="term" value="P:monoatomic ion transport"/>
    <property type="evidence" value="ECO:0007669"/>
    <property type="project" value="UniProtKB-KW"/>
</dbReference>
<dbReference type="PROSITE" id="PS00430">
    <property type="entry name" value="TONB_DEPENDENT_REC_1"/>
    <property type="match status" value="1"/>
</dbReference>
<dbReference type="PROSITE" id="PS52016">
    <property type="entry name" value="TONB_DEPENDENT_REC_3"/>
    <property type="match status" value="1"/>
</dbReference>
<keyword evidence="6" id="KW-0406">Ion transport</keyword>
<evidence type="ECO:0000256" key="5">
    <source>
        <dbReference type="ARBA" id="ARBA00022729"/>
    </source>
</evidence>
<dbReference type="Gene3D" id="2.40.170.20">
    <property type="entry name" value="TonB-dependent receptor, beta-barrel domain"/>
    <property type="match status" value="1"/>
</dbReference>
<dbReference type="InterPro" id="IPR012910">
    <property type="entry name" value="Plug_dom"/>
</dbReference>
<feature type="region of interest" description="Disordered" evidence="13">
    <location>
        <begin position="210"/>
        <end position="229"/>
    </location>
</feature>
<dbReference type="InterPro" id="IPR010916">
    <property type="entry name" value="TonB_box_CS"/>
</dbReference>
<sequence>MKHNNTRGRASAQASFTLVGSLLLLTPPAVAADALTTDSSEDLDTVQVTANRIPQLQNDVLASTDVITRDEIDRLQANSLVDLLQSRNGIEVARSGPMGSQTSLFMRGTESDHTLILVNGQRVANSADGLAHFEFLPLAAVERVEIVRGPRASVYGADAIGGVINLITRGGSEVGQHAEVTLRAGSDGTFRQNAQFSSVEDDTRLSANLHHDESDGFSARDTGSEDDGYEATGAELRLGHDFGQQATLSLGVANTETDYDYDDCYDSSFSASEDCHGEGSQMVLDASLLTHLNPNWDMTVSVARTRDEYENTEAGSDAGRVASTRNEVGLRHDFYTDLGTLSLGVDHREESLDADGPYFTAEGYSVDSRYATGVYGSWHLQQQRHHVTTSLRYDDDNRYGHQMTGGSSYAYDLTAAQQLGASYSSAFKAPNLIDLYSPYGSGNPDLDAETSTTAELFWRLQQHHWHLGLNAFQTDIDNLISYEGVDFSPINIDRSRIRGVELSSGWQGEALSVNLAMTWQDPEDRDTGEQLKRRAQRFARLDADYALDDWSFGATLRGSASRSDTDADTYTDTRTAGYGVVDLRTSWQVMPNVKLSAKLDNVFDREYQLVNGYNTQGRYVEGGVTFFF</sequence>
<evidence type="ECO:0000256" key="6">
    <source>
        <dbReference type="ARBA" id="ARBA00023065"/>
    </source>
</evidence>
<organism evidence="17 18">
    <name type="scientific">Cobetia amphilecti</name>
    <dbReference type="NCBI Taxonomy" id="1055104"/>
    <lineage>
        <taxon>Bacteria</taxon>
        <taxon>Pseudomonadati</taxon>
        <taxon>Pseudomonadota</taxon>
        <taxon>Gammaproteobacteria</taxon>
        <taxon>Oceanospirillales</taxon>
        <taxon>Halomonadaceae</taxon>
        <taxon>Cobetia</taxon>
    </lineage>
</organism>
<dbReference type="PANTHER" id="PTHR30069:SF53">
    <property type="entry name" value="COLICIN I RECEPTOR-RELATED"/>
    <property type="match status" value="1"/>
</dbReference>
<protein>
    <submittedName>
        <fullName evidence="17">TonB-dependent receptor</fullName>
    </submittedName>
</protein>
<dbReference type="CDD" id="cd01347">
    <property type="entry name" value="ligand_gated_channel"/>
    <property type="match status" value="1"/>
</dbReference>
<keyword evidence="8 10" id="KW-0472">Membrane</keyword>
<name>A0AAP4TZC3_9GAMM</name>
<feature type="signal peptide" evidence="14">
    <location>
        <begin position="1"/>
        <end position="31"/>
    </location>
</feature>
<evidence type="ECO:0000256" key="7">
    <source>
        <dbReference type="ARBA" id="ARBA00023077"/>
    </source>
</evidence>
<evidence type="ECO:0000256" key="8">
    <source>
        <dbReference type="ARBA" id="ARBA00023136"/>
    </source>
</evidence>
<keyword evidence="3 10" id="KW-1134">Transmembrane beta strand</keyword>
<evidence type="ECO:0000259" key="15">
    <source>
        <dbReference type="Pfam" id="PF00593"/>
    </source>
</evidence>
<dbReference type="AlphaFoldDB" id="A0AAP4TZC3"/>
<dbReference type="Pfam" id="PF07715">
    <property type="entry name" value="Plug"/>
    <property type="match status" value="1"/>
</dbReference>
<comment type="similarity">
    <text evidence="10 12">Belongs to the TonB-dependent receptor family.</text>
</comment>
<evidence type="ECO:0000259" key="16">
    <source>
        <dbReference type="Pfam" id="PF07715"/>
    </source>
</evidence>
<gene>
    <name evidence="17" type="ORF">Q4535_10065</name>
</gene>
<feature type="domain" description="TonB-dependent receptor plug" evidence="16">
    <location>
        <begin position="58"/>
        <end position="163"/>
    </location>
</feature>
<comment type="caution">
    <text evidence="17">The sequence shown here is derived from an EMBL/GenBank/DDBJ whole genome shotgun (WGS) entry which is preliminary data.</text>
</comment>
<evidence type="ECO:0000256" key="9">
    <source>
        <dbReference type="ARBA" id="ARBA00023237"/>
    </source>
</evidence>
<dbReference type="SUPFAM" id="SSF56935">
    <property type="entry name" value="Porins"/>
    <property type="match status" value="1"/>
</dbReference>
<dbReference type="Proteomes" id="UP001170481">
    <property type="component" value="Unassembled WGS sequence"/>
</dbReference>
<comment type="subcellular location">
    <subcellularLocation>
        <location evidence="1 10">Cell outer membrane</location>
        <topology evidence="1 10">Multi-pass membrane protein</topology>
    </subcellularLocation>
</comment>
<reference evidence="17" key="1">
    <citation type="submission" date="2023-07" db="EMBL/GenBank/DDBJ databases">
        <title>Genome content predicts the carbon catabolic preferences of heterotrophic bacteria.</title>
        <authorList>
            <person name="Gralka M."/>
        </authorList>
    </citation>
    <scope>NUCLEOTIDE SEQUENCE</scope>
    <source>
        <strain evidence="17">C2R13</strain>
    </source>
</reference>
<evidence type="ECO:0000256" key="4">
    <source>
        <dbReference type="ARBA" id="ARBA00022692"/>
    </source>
</evidence>
<evidence type="ECO:0000256" key="3">
    <source>
        <dbReference type="ARBA" id="ARBA00022452"/>
    </source>
</evidence>
<keyword evidence="5 14" id="KW-0732">Signal</keyword>
<feature type="chain" id="PRO_5043015840" evidence="14">
    <location>
        <begin position="32"/>
        <end position="628"/>
    </location>
</feature>
<dbReference type="Gene3D" id="2.170.130.10">
    <property type="entry name" value="TonB-dependent receptor, plug domain"/>
    <property type="match status" value="1"/>
</dbReference>
<dbReference type="GO" id="GO:0015889">
    <property type="term" value="P:cobalamin transport"/>
    <property type="evidence" value="ECO:0007669"/>
    <property type="project" value="TreeGrafter"/>
</dbReference>
<dbReference type="RefSeq" id="WP_303594093.1">
    <property type="nucleotide sequence ID" value="NZ_JAUORK010000011.1"/>
</dbReference>
<dbReference type="Pfam" id="PF00593">
    <property type="entry name" value="TonB_dep_Rec_b-barrel"/>
    <property type="match status" value="1"/>
</dbReference>